<reference evidence="2 3" key="1">
    <citation type="submission" date="2018-04" db="EMBL/GenBank/DDBJ databases">
        <title>Genomic Encyclopedia of Archaeal and Bacterial Type Strains, Phase II (KMG-II): from individual species to whole genera.</title>
        <authorList>
            <person name="Goeker M."/>
        </authorList>
    </citation>
    <scope>NUCLEOTIDE SEQUENCE [LARGE SCALE GENOMIC DNA]</scope>
    <source>
        <strain evidence="2 3">DSM 100977</strain>
    </source>
</reference>
<feature type="transmembrane region" description="Helical" evidence="1">
    <location>
        <begin position="163"/>
        <end position="181"/>
    </location>
</feature>
<name>A0A2T6BN66_9RHOB</name>
<dbReference type="EMBL" id="QBKS01000001">
    <property type="protein sequence ID" value="PTX57437.1"/>
    <property type="molecule type" value="Genomic_DNA"/>
</dbReference>
<comment type="caution">
    <text evidence="2">The sequence shown here is derived from an EMBL/GenBank/DDBJ whole genome shotgun (WGS) entry which is preliminary data.</text>
</comment>
<keyword evidence="1" id="KW-1133">Transmembrane helix</keyword>
<evidence type="ECO:0000313" key="2">
    <source>
        <dbReference type="EMBL" id="PTX57437.1"/>
    </source>
</evidence>
<feature type="transmembrane region" description="Helical" evidence="1">
    <location>
        <begin position="80"/>
        <end position="109"/>
    </location>
</feature>
<evidence type="ECO:0000313" key="3">
    <source>
        <dbReference type="Proteomes" id="UP000243978"/>
    </source>
</evidence>
<organism evidence="2 3">
    <name type="scientific">Litoreibacter ponti</name>
    <dbReference type="NCBI Taxonomy" id="1510457"/>
    <lineage>
        <taxon>Bacteria</taxon>
        <taxon>Pseudomonadati</taxon>
        <taxon>Pseudomonadota</taxon>
        <taxon>Alphaproteobacteria</taxon>
        <taxon>Rhodobacterales</taxon>
        <taxon>Roseobacteraceae</taxon>
        <taxon>Litoreibacter</taxon>
    </lineage>
</organism>
<dbReference type="Proteomes" id="UP000243978">
    <property type="component" value="Unassembled WGS sequence"/>
</dbReference>
<proteinExistence type="predicted"/>
<accession>A0A2T6BN66</accession>
<feature type="transmembrane region" description="Helical" evidence="1">
    <location>
        <begin position="10"/>
        <end position="29"/>
    </location>
</feature>
<keyword evidence="1" id="KW-0812">Transmembrane</keyword>
<feature type="transmembrane region" description="Helical" evidence="1">
    <location>
        <begin position="130"/>
        <end position="151"/>
    </location>
</feature>
<gene>
    <name evidence="2" type="ORF">C8N43_2107</name>
</gene>
<keyword evidence="3" id="KW-1185">Reference proteome</keyword>
<keyword evidence="1" id="KW-0472">Membrane</keyword>
<dbReference type="OrthoDB" id="7629477at2"/>
<sequence length="198" mass="21349">MVDPITSRRFLYRVVFLVVCMIAIFVKLLPLGTLPAAVTLIDPISGELVREGGGGRIPGPDLLFCFTAAFIMRRPRWAPVLLIVGVHLLADILFLRPVGLWAAISLIGYEVLRTRSAGSTELPIPFEVPLVAGTFAAITLGNALMLAIFAVPQAAFTTTLLQILTTALAYPFVIAVVHFMLRVRRVKPGELEASGAIG</sequence>
<evidence type="ECO:0000256" key="1">
    <source>
        <dbReference type="SAM" id="Phobius"/>
    </source>
</evidence>
<protein>
    <submittedName>
        <fullName evidence="2">Rod shape-determining protein MreD</fullName>
    </submittedName>
</protein>
<dbReference type="AlphaFoldDB" id="A0A2T6BN66"/>
<dbReference type="RefSeq" id="WP_107845535.1">
    <property type="nucleotide sequence ID" value="NZ_QBKS01000001.1"/>
</dbReference>